<evidence type="ECO:0000313" key="2">
    <source>
        <dbReference type="EMBL" id="KAG2499405.1"/>
    </source>
</evidence>
<gene>
    <name evidence="2" type="ORF">HYH03_002979</name>
</gene>
<proteinExistence type="predicted"/>
<keyword evidence="3" id="KW-1185">Reference proteome</keyword>
<evidence type="ECO:0000313" key="3">
    <source>
        <dbReference type="Proteomes" id="UP000612055"/>
    </source>
</evidence>
<dbReference type="EMBL" id="JAEHOE010000007">
    <property type="protein sequence ID" value="KAG2499405.1"/>
    <property type="molecule type" value="Genomic_DNA"/>
</dbReference>
<feature type="compositionally biased region" description="Low complexity" evidence="1">
    <location>
        <begin position="296"/>
        <end position="307"/>
    </location>
</feature>
<accession>A0A836C420</accession>
<sequence>MLTASDFYDLLAAQERAVEEARRAARQLSGDDGSPNSQLRERYLQHAANLGLLPAQFSTPPAVTLASDTTLKADSSRRPWTASPPGLPSVGRGRAMRALAQADAECSSSAAAALAATEALTRPRRPRQNLAARLASSSNSGSEDDGSGSEASSSEGLGGGGGLFGSPRKREGRTVQYARKLNRIVRGKGGQASEEPTAAFLRTWRAMKAREALRKQVVRFLVHTPGELEGEVPTGGATASPRPSMQGGPGRQEWNGFSPTAQHTSPPGPTVSFGGAPSPRVSSASGGGLITSQGGASAPASPTRTSAGGLYNPGFLVPPVQIPPSPAPTSPGRAPMQLSYAPDPRGGSMGGARFDSMGGAGSAGQGSSGGGAPPSIVSLNQWAGSQAPPGSAGAAEAAQSFGVIRENQSNIERDVAAVMQRLADIKGKLGGGDA</sequence>
<feature type="compositionally biased region" description="Low complexity" evidence="1">
    <location>
        <begin position="383"/>
        <end position="398"/>
    </location>
</feature>
<evidence type="ECO:0000256" key="1">
    <source>
        <dbReference type="SAM" id="MobiDB-lite"/>
    </source>
</evidence>
<feature type="region of interest" description="Disordered" evidence="1">
    <location>
        <begin position="117"/>
        <end position="177"/>
    </location>
</feature>
<dbReference type="Proteomes" id="UP000612055">
    <property type="component" value="Unassembled WGS sequence"/>
</dbReference>
<feature type="compositionally biased region" description="Polar residues" evidence="1">
    <location>
        <begin position="280"/>
        <end position="295"/>
    </location>
</feature>
<feature type="compositionally biased region" description="Pro residues" evidence="1">
    <location>
        <begin position="320"/>
        <end position="329"/>
    </location>
</feature>
<dbReference type="OrthoDB" id="552645at2759"/>
<comment type="caution">
    <text evidence="2">The sequence shown here is derived from an EMBL/GenBank/DDBJ whole genome shotgun (WGS) entry which is preliminary data.</text>
</comment>
<feature type="region of interest" description="Disordered" evidence="1">
    <location>
        <begin position="227"/>
        <end position="398"/>
    </location>
</feature>
<name>A0A836C420_9CHLO</name>
<reference evidence="2" key="1">
    <citation type="journal article" date="2020" name="bioRxiv">
        <title>Comparative genomics of Chlamydomonas.</title>
        <authorList>
            <person name="Craig R.J."/>
            <person name="Hasan A.R."/>
            <person name="Ness R.W."/>
            <person name="Keightley P.D."/>
        </authorList>
    </citation>
    <scope>NUCLEOTIDE SEQUENCE</scope>
    <source>
        <strain evidence="2">CCAP 11/70</strain>
    </source>
</reference>
<organism evidence="2 3">
    <name type="scientific">Edaphochlamys debaryana</name>
    <dbReference type="NCBI Taxonomy" id="47281"/>
    <lineage>
        <taxon>Eukaryota</taxon>
        <taxon>Viridiplantae</taxon>
        <taxon>Chlorophyta</taxon>
        <taxon>core chlorophytes</taxon>
        <taxon>Chlorophyceae</taxon>
        <taxon>CS clade</taxon>
        <taxon>Chlamydomonadales</taxon>
        <taxon>Chlamydomonadales incertae sedis</taxon>
        <taxon>Edaphochlamys</taxon>
    </lineage>
</organism>
<protein>
    <submittedName>
        <fullName evidence="2">Uncharacterized protein</fullName>
    </submittedName>
</protein>
<feature type="region of interest" description="Disordered" evidence="1">
    <location>
        <begin position="68"/>
        <end position="91"/>
    </location>
</feature>
<feature type="compositionally biased region" description="Polar residues" evidence="1">
    <location>
        <begin position="255"/>
        <end position="265"/>
    </location>
</feature>
<feature type="compositionally biased region" description="Gly residues" evidence="1">
    <location>
        <begin position="358"/>
        <end position="372"/>
    </location>
</feature>
<dbReference type="AlphaFoldDB" id="A0A836C420"/>